<evidence type="ECO:0000256" key="2">
    <source>
        <dbReference type="ARBA" id="ARBA00012438"/>
    </source>
</evidence>
<dbReference type="InterPro" id="IPR029016">
    <property type="entry name" value="GAF-like_dom_sf"/>
</dbReference>
<dbReference type="Gene3D" id="1.20.5.1930">
    <property type="match status" value="1"/>
</dbReference>
<dbReference type="Gene3D" id="3.30.450.20">
    <property type="entry name" value="PAS domain"/>
    <property type="match status" value="1"/>
</dbReference>
<sequence length="504" mass="53510">MLAPPPPSASRLLRVEHAVAEALLDADGADDAFPRLLAAVGEGLGWHYGGVWLPVASGALHCVATWCAGGPPLERFAAASKTYALAPGDGLPGRVQARQRPAWIANVSADPNFPRAQDALEAGLHSAFAIPLAGTGGAMEFLTVQTREPDGDLVATLASLGRLAGQFVAHRRAEAAVHESEARKRAMLDAALDAVITIDAGGRIVEVNATVEDIFGHTPESLIGREMASALVPPSLREAHRQGLANGTGKLINRRVEITALHAEGREFPVELTITRIDVPGPPMYTGYVRDITDRLQREQELKDSRARIVAAADEARRRLERDLHDGAQNRLLAVALDLKVMQGALDDPKQAERLGHVREELRLATDELRELARGIHPAALTELGLVAALRTLTRRAPLTVGFTYDSEARCPMPVEAAAYFLVAEALTNVVRYAGATRADVTTSLEDNTLTVTIQDDGRGGADPRSGSGLRGMQDRLAALDGTLEIVSPAGAGTLVKGVIPCAS</sequence>
<evidence type="ECO:0000313" key="12">
    <source>
        <dbReference type="Proteomes" id="UP001149140"/>
    </source>
</evidence>
<dbReference type="GO" id="GO:0005524">
    <property type="term" value="F:ATP binding"/>
    <property type="evidence" value="ECO:0007669"/>
    <property type="project" value="UniProtKB-KW"/>
</dbReference>
<accession>A0A9X3S4S1</accession>
<dbReference type="PROSITE" id="PS50112">
    <property type="entry name" value="PAS"/>
    <property type="match status" value="1"/>
</dbReference>
<dbReference type="SUPFAM" id="SSF55781">
    <property type="entry name" value="GAF domain-like"/>
    <property type="match status" value="1"/>
</dbReference>
<dbReference type="InterPro" id="IPR035965">
    <property type="entry name" value="PAS-like_dom_sf"/>
</dbReference>
<dbReference type="InterPro" id="IPR000014">
    <property type="entry name" value="PAS"/>
</dbReference>
<dbReference type="InterPro" id="IPR036890">
    <property type="entry name" value="HATPase_C_sf"/>
</dbReference>
<dbReference type="Pfam" id="PF00989">
    <property type="entry name" value="PAS"/>
    <property type="match status" value="1"/>
</dbReference>
<dbReference type="SUPFAM" id="SSF55874">
    <property type="entry name" value="ATPase domain of HSP90 chaperone/DNA topoisomerase II/histidine kinase"/>
    <property type="match status" value="1"/>
</dbReference>
<evidence type="ECO:0000259" key="10">
    <source>
        <dbReference type="PROSITE" id="PS50113"/>
    </source>
</evidence>
<gene>
    <name evidence="11" type="ORF">OM076_31200</name>
</gene>
<dbReference type="GO" id="GO:0046983">
    <property type="term" value="F:protein dimerization activity"/>
    <property type="evidence" value="ECO:0007669"/>
    <property type="project" value="InterPro"/>
</dbReference>
<dbReference type="Pfam" id="PF13185">
    <property type="entry name" value="GAF_2"/>
    <property type="match status" value="1"/>
</dbReference>
<dbReference type="CDD" id="cd16917">
    <property type="entry name" value="HATPase_UhpB-NarQ-NarX-like"/>
    <property type="match status" value="1"/>
</dbReference>
<dbReference type="Proteomes" id="UP001149140">
    <property type="component" value="Unassembled WGS sequence"/>
</dbReference>
<reference evidence="11" key="1">
    <citation type="submission" date="2022-10" db="EMBL/GenBank/DDBJ databases">
        <title>The WGS of Solirubrobacter ginsenosidimutans DSM 21036.</title>
        <authorList>
            <person name="Jiang Z."/>
        </authorList>
    </citation>
    <scope>NUCLEOTIDE SEQUENCE</scope>
    <source>
        <strain evidence="11">DSM 21036</strain>
    </source>
</reference>
<dbReference type="InterPro" id="IPR050482">
    <property type="entry name" value="Sensor_HK_TwoCompSys"/>
</dbReference>
<feature type="domain" description="PAC" evidence="10">
    <location>
        <begin position="254"/>
        <end position="304"/>
    </location>
</feature>
<dbReference type="EC" id="2.7.13.3" evidence="2"/>
<dbReference type="EMBL" id="JAPDOD010000037">
    <property type="protein sequence ID" value="MDA0164777.1"/>
    <property type="molecule type" value="Genomic_DNA"/>
</dbReference>
<evidence type="ECO:0000256" key="7">
    <source>
        <dbReference type="ARBA" id="ARBA00022840"/>
    </source>
</evidence>
<evidence type="ECO:0000256" key="4">
    <source>
        <dbReference type="ARBA" id="ARBA00022679"/>
    </source>
</evidence>
<keyword evidence="12" id="KW-1185">Reference proteome</keyword>
<organism evidence="11 12">
    <name type="scientific">Solirubrobacter ginsenosidimutans</name>
    <dbReference type="NCBI Taxonomy" id="490573"/>
    <lineage>
        <taxon>Bacteria</taxon>
        <taxon>Bacillati</taxon>
        <taxon>Actinomycetota</taxon>
        <taxon>Thermoleophilia</taxon>
        <taxon>Solirubrobacterales</taxon>
        <taxon>Solirubrobacteraceae</taxon>
        <taxon>Solirubrobacter</taxon>
    </lineage>
</organism>
<dbReference type="InterPro" id="IPR013767">
    <property type="entry name" value="PAS_fold"/>
</dbReference>
<comment type="caution">
    <text evidence="11">The sequence shown here is derived from an EMBL/GenBank/DDBJ whole genome shotgun (WGS) entry which is preliminary data.</text>
</comment>
<dbReference type="AlphaFoldDB" id="A0A9X3S4S1"/>
<dbReference type="PANTHER" id="PTHR24421:SF10">
    <property type="entry name" value="NITRATE_NITRITE SENSOR PROTEIN NARQ"/>
    <property type="match status" value="1"/>
</dbReference>
<evidence type="ECO:0000256" key="5">
    <source>
        <dbReference type="ARBA" id="ARBA00022741"/>
    </source>
</evidence>
<protein>
    <recommendedName>
        <fullName evidence="2">histidine kinase</fullName>
        <ecNumber evidence="2">2.7.13.3</ecNumber>
    </recommendedName>
</protein>
<keyword evidence="4" id="KW-0808">Transferase</keyword>
<evidence type="ECO:0000259" key="9">
    <source>
        <dbReference type="PROSITE" id="PS50112"/>
    </source>
</evidence>
<dbReference type="Pfam" id="PF02518">
    <property type="entry name" value="HATPase_c"/>
    <property type="match status" value="1"/>
</dbReference>
<comment type="catalytic activity">
    <reaction evidence="1">
        <text>ATP + protein L-histidine = ADP + protein N-phospho-L-histidine.</text>
        <dbReference type="EC" id="2.7.13.3"/>
    </reaction>
</comment>
<keyword evidence="6" id="KW-0418">Kinase</keyword>
<dbReference type="PROSITE" id="PS50113">
    <property type="entry name" value="PAC"/>
    <property type="match status" value="1"/>
</dbReference>
<evidence type="ECO:0000313" key="11">
    <source>
        <dbReference type="EMBL" id="MDA0164777.1"/>
    </source>
</evidence>
<dbReference type="SUPFAM" id="SSF55785">
    <property type="entry name" value="PYP-like sensor domain (PAS domain)"/>
    <property type="match status" value="1"/>
</dbReference>
<evidence type="ECO:0000256" key="1">
    <source>
        <dbReference type="ARBA" id="ARBA00000085"/>
    </source>
</evidence>
<keyword evidence="5" id="KW-0547">Nucleotide-binding</keyword>
<dbReference type="InterPro" id="IPR003594">
    <property type="entry name" value="HATPase_dom"/>
</dbReference>
<dbReference type="InterPro" id="IPR000700">
    <property type="entry name" value="PAS-assoc_C"/>
</dbReference>
<dbReference type="NCBIfam" id="TIGR00229">
    <property type="entry name" value="sensory_box"/>
    <property type="match status" value="1"/>
</dbReference>
<dbReference type="InterPro" id="IPR011712">
    <property type="entry name" value="Sig_transdc_His_kin_sub3_dim/P"/>
</dbReference>
<dbReference type="RefSeq" id="WP_270044026.1">
    <property type="nucleotide sequence ID" value="NZ_JAPDOD010000037.1"/>
</dbReference>
<dbReference type="Gene3D" id="3.30.450.40">
    <property type="match status" value="1"/>
</dbReference>
<keyword evidence="3" id="KW-0597">Phosphoprotein</keyword>
<keyword evidence="7" id="KW-0067">ATP-binding</keyword>
<proteinExistence type="predicted"/>
<evidence type="ECO:0000256" key="8">
    <source>
        <dbReference type="ARBA" id="ARBA00023012"/>
    </source>
</evidence>
<keyword evidence="8" id="KW-0902">Two-component regulatory system</keyword>
<dbReference type="CDD" id="cd00130">
    <property type="entry name" value="PAS"/>
    <property type="match status" value="1"/>
</dbReference>
<dbReference type="SMART" id="SM00091">
    <property type="entry name" value="PAS"/>
    <property type="match status" value="1"/>
</dbReference>
<dbReference type="GO" id="GO:0000155">
    <property type="term" value="F:phosphorelay sensor kinase activity"/>
    <property type="evidence" value="ECO:0007669"/>
    <property type="project" value="InterPro"/>
</dbReference>
<dbReference type="GO" id="GO:0006355">
    <property type="term" value="P:regulation of DNA-templated transcription"/>
    <property type="evidence" value="ECO:0007669"/>
    <property type="project" value="InterPro"/>
</dbReference>
<dbReference type="Gene3D" id="3.30.565.10">
    <property type="entry name" value="Histidine kinase-like ATPase, C-terminal domain"/>
    <property type="match status" value="1"/>
</dbReference>
<dbReference type="PANTHER" id="PTHR24421">
    <property type="entry name" value="NITRATE/NITRITE SENSOR PROTEIN NARX-RELATED"/>
    <property type="match status" value="1"/>
</dbReference>
<evidence type="ECO:0000256" key="6">
    <source>
        <dbReference type="ARBA" id="ARBA00022777"/>
    </source>
</evidence>
<feature type="domain" description="PAS" evidence="9">
    <location>
        <begin position="180"/>
        <end position="244"/>
    </location>
</feature>
<evidence type="ECO:0000256" key="3">
    <source>
        <dbReference type="ARBA" id="ARBA00022553"/>
    </source>
</evidence>
<dbReference type="InterPro" id="IPR003018">
    <property type="entry name" value="GAF"/>
</dbReference>
<dbReference type="GO" id="GO:0016020">
    <property type="term" value="C:membrane"/>
    <property type="evidence" value="ECO:0007669"/>
    <property type="project" value="InterPro"/>
</dbReference>
<name>A0A9X3S4S1_9ACTN</name>
<dbReference type="Pfam" id="PF07730">
    <property type="entry name" value="HisKA_3"/>
    <property type="match status" value="1"/>
</dbReference>